<dbReference type="EMBL" id="JACYTO010000001">
    <property type="protein sequence ID" value="MBD8501920.1"/>
    <property type="molecule type" value="Genomic_DNA"/>
</dbReference>
<dbReference type="CDD" id="cd11386">
    <property type="entry name" value="MCP_signal"/>
    <property type="match status" value="1"/>
</dbReference>
<dbReference type="InterPro" id="IPR024478">
    <property type="entry name" value="HlyB_4HB_MCP"/>
</dbReference>
<accession>A0ABR9B8R7</accession>
<evidence type="ECO:0000256" key="3">
    <source>
        <dbReference type="ARBA" id="ARBA00022989"/>
    </source>
</evidence>
<evidence type="ECO:0000256" key="5">
    <source>
        <dbReference type="ARBA" id="ARBA00023224"/>
    </source>
</evidence>
<name>A0ABR9B8R7_9RHOO</name>
<dbReference type="SMART" id="SM00304">
    <property type="entry name" value="HAMP"/>
    <property type="match status" value="1"/>
</dbReference>
<keyword evidence="5 7" id="KW-0807">Transducer</keyword>
<sequence>METKKTLTIRTRLYAAFGLLFLLAACIGALGLDGMGRTLSGLDSVYEDRVVPLRDLKVISDEYAVAVVDAAHKARDGALGPEQAGKRMREAQRTIAERWAAYRATRLVPAEEQLVARIEPLMKSADALIDRMAGALEKGWTSELHAVAANELYPTIDPVSGAISELIEVQLDVARQTYDEYHALYEKLWLLIVLAVAVSVAVGAAGSLWFIRSVVMGPLDEARDFARRIAGADLSSSIRVHRSDEIGQLALALREMQASLRGMVELIGHNAERIASSSEELSASSGHIAEASEEQSRAASSMAAAVEEMTVSINHVADFAADARRMAEESGAASREGEQVIGDVVADIGRIADSVDQASGVVRELGSHSREIASVVNVIREVAEQTNLLALNAAIEAARAGEQGRGFAVVADEVRKLAERTAASTQDIARIVELITSGTERAVGSMEHQVEEVKSGVALAARAGETIGLINAASAKVVAAVGEISLALGEQSSASTEIAQNVERIAGMGEQNSGAVRESAAAARDLAALAAELQQAVGRFRM</sequence>
<evidence type="ECO:0000256" key="7">
    <source>
        <dbReference type="PROSITE-ProRule" id="PRU00284"/>
    </source>
</evidence>
<feature type="domain" description="HAMP" evidence="11">
    <location>
        <begin position="213"/>
        <end position="265"/>
    </location>
</feature>
<proteinExistence type="inferred from homology"/>
<feature type="region of interest" description="Disordered" evidence="8">
    <location>
        <begin position="282"/>
        <end position="301"/>
    </location>
</feature>
<evidence type="ECO:0000256" key="2">
    <source>
        <dbReference type="ARBA" id="ARBA00022692"/>
    </source>
</evidence>
<comment type="subcellular location">
    <subcellularLocation>
        <location evidence="1">Membrane</location>
        <topology evidence="1">Multi-pass membrane protein</topology>
    </subcellularLocation>
</comment>
<evidence type="ECO:0000259" key="10">
    <source>
        <dbReference type="PROSITE" id="PS50111"/>
    </source>
</evidence>
<dbReference type="PROSITE" id="PS50111">
    <property type="entry name" value="CHEMOTAXIS_TRANSDUC_2"/>
    <property type="match status" value="1"/>
</dbReference>
<comment type="caution">
    <text evidence="12">The sequence shown here is derived from an EMBL/GenBank/DDBJ whole genome shotgun (WGS) entry which is preliminary data.</text>
</comment>
<feature type="transmembrane region" description="Helical" evidence="9">
    <location>
        <begin position="188"/>
        <end position="211"/>
    </location>
</feature>
<evidence type="ECO:0000256" key="1">
    <source>
        <dbReference type="ARBA" id="ARBA00004141"/>
    </source>
</evidence>
<dbReference type="Proteomes" id="UP000603602">
    <property type="component" value="Unassembled WGS sequence"/>
</dbReference>
<dbReference type="InterPro" id="IPR003660">
    <property type="entry name" value="HAMP_dom"/>
</dbReference>
<evidence type="ECO:0000256" key="8">
    <source>
        <dbReference type="SAM" id="MobiDB-lite"/>
    </source>
</evidence>
<dbReference type="Pfam" id="PF00672">
    <property type="entry name" value="HAMP"/>
    <property type="match status" value="1"/>
</dbReference>
<dbReference type="PRINTS" id="PR00260">
    <property type="entry name" value="CHEMTRNSDUCR"/>
</dbReference>
<protein>
    <submittedName>
        <fullName evidence="12">Methyl-accepting chemotaxis protein</fullName>
    </submittedName>
</protein>
<dbReference type="RefSeq" id="WP_187716735.1">
    <property type="nucleotide sequence ID" value="NZ_JACTAH010000001.1"/>
</dbReference>
<dbReference type="SMART" id="SM00283">
    <property type="entry name" value="MA"/>
    <property type="match status" value="1"/>
</dbReference>
<evidence type="ECO:0000256" key="9">
    <source>
        <dbReference type="SAM" id="Phobius"/>
    </source>
</evidence>
<keyword evidence="2 9" id="KW-0812">Transmembrane</keyword>
<dbReference type="PANTHER" id="PTHR32089">
    <property type="entry name" value="METHYL-ACCEPTING CHEMOTAXIS PROTEIN MCPB"/>
    <property type="match status" value="1"/>
</dbReference>
<evidence type="ECO:0000313" key="12">
    <source>
        <dbReference type="EMBL" id="MBD8501920.1"/>
    </source>
</evidence>
<dbReference type="InterPro" id="IPR004090">
    <property type="entry name" value="Chemotax_Me-accpt_rcpt"/>
</dbReference>
<keyword evidence="3 9" id="KW-1133">Transmembrane helix</keyword>
<comment type="similarity">
    <text evidence="6">Belongs to the methyl-accepting chemotaxis (MCP) protein family.</text>
</comment>
<gene>
    <name evidence="12" type="ORF">IFO67_03405</name>
</gene>
<dbReference type="Gene3D" id="1.10.287.950">
    <property type="entry name" value="Methyl-accepting chemotaxis protein"/>
    <property type="match status" value="1"/>
</dbReference>
<dbReference type="Pfam" id="PF12729">
    <property type="entry name" value="4HB_MCP_1"/>
    <property type="match status" value="1"/>
</dbReference>
<keyword evidence="4 9" id="KW-0472">Membrane</keyword>
<evidence type="ECO:0000259" key="11">
    <source>
        <dbReference type="PROSITE" id="PS50885"/>
    </source>
</evidence>
<dbReference type="PANTHER" id="PTHR32089:SF119">
    <property type="entry name" value="METHYL-ACCEPTING CHEMOTAXIS PROTEIN CTPL"/>
    <property type="match status" value="1"/>
</dbReference>
<reference evidence="13" key="1">
    <citation type="submission" date="2023-07" db="EMBL/GenBank/DDBJ databases">
        <title>Thauera sp. CAU 1555 isolated from sand of Yaerae Beach.</title>
        <authorList>
            <person name="Kim W."/>
        </authorList>
    </citation>
    <scope>NUCLEOTIDE SEQUENCE [LARGE SCALE GENOMIC DNA]</scope>
    <source>
        <strain evidence="13">CAU 1555</strain>
    </source>
</reference>
<dbReference type="InterPro" id="IPR004089">
    <property type="entry name" value="MCPsignal_dom"/>
</dbReference>
<dbReference type="Pfam" id="PF00015">
    <property type="entry name" value="MCPsignal"/>
    <property type="match status" value="1"/>
</dbReference>
<evidence type="ECO:0000313" key="13">
    <source>
        <dbReference type="Proteomes" id="UP000603602"/>
    </source>
</evidence>
<feature type="transmembrane region" description="Helical" evidence="9">
    <location>
        <begin position="12"/>
        <end position="32"/>
    </location>
</feature>
<dbReference type="PROSITE" id="PS51257">
    <property type="entry name" value="PROKAR_LIPOPROTEIN"/>
    <property type="match status" value="1"/>
</dbReference>
<dbReference type="SUPFAM" id="SSF58104">
    <property type="entry name" value="Methyl-accepting chemotaxis protein (MCP) signaling domain"/>
    <property type="match status" value="1"/>
</dbReference>
<dbReference type="PROSITE" id="PS50885">
    <property type="entry name" value="HAMP"/>
    <property type="match status" value="1"/>
</dbReference>
<organism evidence="12 13">
    <name type="scientific">Thauera sedimentorum</name>
    <dbReference type="NCBI Taxonomy" id="2767595"/>
    <lineage>
        <taxon>Bacteria</taxon>
        <taxon>Pseudomonadati</taxon>
        <taxon>Pseudomonadota</taxon>
        <taxon>Betaproteobacteria</taxon>
        <taxon>Rhodocyclales</taxon>
        <taxon>Zoogloeaceae</taxon>
        <taxon>Thauera</taxon>
    </lineage>
</organism>
<keyword evidence="13" id="KW-1185">Reference proteome</keyword>
<dbReference type="CDD" id="cd06225">
    <property type="entry name" value="HAMP"/>
    <property type="match status" value="1"/>
</dbReference>
<evidence type="ECO:0000256" key="4">
    <source>
        <dbReference type="ARBA" id="ARBA00023136"/>
    </source>
</evidence>
<evidence type="ECO:0000256" key="6">
    <source>
        <dbReference type="ARBA" id="ARBA00029447"/>
    </source>
</evidence>
<feature type="domain" description="Methyl-accepting transducer" evidence="10">
    <location>
        <begin position="270"/>
        <end position="506"/>
    </location>
</feature>